<dbReference type="Pfam" id="PF06299">
    <property type="entry name" value="DUF1045"/>
    <property type="match status" value="1"/>
</dbReference>
<accession>A0A7W9ZHV0</accession>
<reference evidence="1 2" key="1">
    <citation type="submission" date="2020-08" db="EMBL/GenBank/DDBJ databases">
        <title>Genomic Encyclopedia of Type Strains, Phase IV (KMG-IV): sequencing the most valuable type-strain genomes for metagenomic binning, comparative biology and taxonomic classification.</title>
        <authorList>
            <person name="Goeker M."/>
        </authorList>
    </citation>
    <scope>NUCLEOTIDE SEQUENCE [LARGE SCALE GENOMIC DNA]</scope>
    <source>
        <strain evidence="1 2">DSM 11590</strain>
    </source>
</reference>
<dbReference type="PIRSF" id="PIRSF033328">
    <property type="entry name" value="Phest_Mll4975"/>
    <property type="match status" value="1"/>
</dbReference>
<evidence type="ECO:0000313" key="1">
    <source>
        <dbReference type="EMBL" id="MBB6211761.1"/>
    </source>
</evidence>
<dbReference type="NCBIfam" id="TIGR03223">
    <property type="entry name" value="Phn_opern_protn"/>
    <property type="match status" value="1"/>
</dbReference>
<name>A0A7W9ZHV0_NOVIT</name>
<proteinExistence type="predicted"/>
<dbReference type="RefSeq" id="WP_184264805.1">
    <property type="nucleotide sequence ID" value="NZ_JACIIX010000013.1"/>
</dbReference>
<dbReference type="Proteomes" id="UP000544872">
    <property type="component" value="Unassembled WGS sequence"/>
</dbReference>
<dbReference type="InterPro" id="IPR009389">
    <property type="entry name" value="DUF1045"/>
</dbReference>
<protein>
    <submittedName>
        <fullName evidence="1">Putative phosphonate metabolism protein</fullName>
    </submittedName>
</protein>
<comment type="caution">
    <text evidence="1">The sequence shown here is derived from an EMBL/GenBank/DDBJ whole genome shotgun (WGS) entry which is preliminary data.</text>
</comment>
<organism evidence="1 2">
    <name type="scientific">Novispirillum itersonii</name>
    <name type="common">Aquaspirillum itersonii</name>
    <dbReference type="NCBI Taxonomy" id="189"/>
    <lineage>
        <taxon>Bacteria</taxon>
        <taxon>Pseudomonadati</taxon>
        <taxon>Pseudomonadota</taxon>
        <taxon>Alphaproteobacteria</taxon>
        <taxon>Rhodospirillales</taxon>
        <taxon>Novispirillaceae</taxon>
        <taxon>Novispirillum</taxon>
    </lineage>
</organism>
<keyword evidence="2" id="KW-1185">Reference proteome</keyword>
<dbReference type="AlphaFoldDB" id="A0A7W9ZHV0"/>
<gene>
    <name evidence="1" type="ORF">FHS48_003204</name>
</gene>
<evidence type="ECO:0000313" key="2">
    <source>
        <dbReference type="Proteomes" id="UP000544872"/>
    </source>
</evidence>
<dbReference type="EMBL" id="JACIIX010000013">
    <property type="protein sequence ID" value="MBB6211761.1"/>
    <property type="molecule type" value="Genomic_DNA"/>
</dbReference>
<sequence length="235" mass="25422">MTARYAIYYAPPAGSALEQTAARWLGRAVDGTPQDQPELAGLTTDETRALTEAPRFYGFHATLKAPFALADGTDEDGLLKAVAVLMADQPAFALPPLAVTRLGGFLALIPVQPSAPLQAFAGRCVTELDPFRCPETPEQQAKRRAKGLTPAEDAHLSRWGYPYVLETFRFHMTLTGPLAALANGQGDRIAALTQDLTALFAPCGLDALRLTEVALYRQPDRSQPFTLWRRMPAGG</sequence>